<gene>
    <name evidence="3" type="ORF">G7K_6120-t1</name>
</gene>
<evidence type="ECO:0000256" key="1">
    <source>
        <dbReference type="SAM" id="MobiDB-lite"/>
    </source>
</evidence>
<dbReference type="Pfam" id="PF25459">
    <property type="entry name" value="AIM3_BBC1_C"/>
    <property type="match status" value="1"/>
</dbReference>
<reference evidence="3 4" key="3">
    <citation type="journal article" date="2015" name="Genome Announc.">
        <title>Draft Genome Sequence of the Archiascomycetous Yeast Saitoella complicata.</title>
        <authorList>
            <person name="Yamauchi K."/>
            <person name="Kondo S."/>
            <person name="Hamamoto M."/>
            <person name="Takahashi Y."/>
            <person name="Ogura Y."/>
            <person name="Hayashi T."/>
            <person name="Nishida H."/>
        </authorList>
    </citation>
    <scope>NUCLEOTIDE SEQUENCE [LARGE SCALE GENOMIC DNA]</scope>
    <source>
        <strain evidence="3 4">NRRL Y-17804</strain>
    </source>
</reference>
<organism evidence="3 4">
    <name type="scientific">Saitoella complicata (strain BCRC 22490 / CBS 7301 / JCM 7358 / NBRC 10748 / NRRL Y-17804)</name>
    <dbReference type="NCBI Taxonomy" id="698492"/>
    <lineage>
        <taxon>Eukaryota</taxon>
        <taxon>Fungi</taxon>
        <taxon>Dikarya</taxon>
        <taxon>Ascomycota</taxon>
        <taxon>Taphrinomycotina</taxon>
        <taxon>Taphrinomycotina incertae sedis</taxon>
        <taxon>Saitoella</taxon>
    </lineage>
</organism>
<reference evidence="3 4" key="1">
    <citation type="journal article" date="2011" name="J. Gen. Appl. Microbiol.">
        <title>Draft genome sequencing of the enigmatic yeast Saitoella complicata.</title>
        <authorList>
            <person name="Nishida H."/>
            <person name="Hamamoto M."/>
            <person name="Sugiyama J."/>
        </authorList>
    </citation>
    <scope>NUCLEOTIDE SEQUENCE [LARGE SCALE GENOMIC DNA]</scope>
    <source>
        <strain evidence="3 4">NRRL Y-17804</strain>
    </source>
</reference>
<feature type="region of interest" description="Disordered" evidence="1">
    <location>
        <begin position="173"/>
        <end position="285"/>
    </location>
</feature>
<evidence type="ECO:0000313" key="3">
    <source>
        <dbReference type="EMBL" id="GAO52032.1"/>
    </source>
</evidence>
<proteinExistence type="predicted"/>
<comment type="caution">
    <text evidence="3">The sequence shown here is derived from an EMBL/GenBank/DDBJ whole genome shotgun (WGS) entry which is preliminary data.</text>
</comment>
<dbReference type="Proteomes" id="UP000033140">
    <property type="component" value="Unassembled WGS sequence"/>
</dbReference>
<dbReference type="OMA" id="GEMWIYR"/>
<feature type="compositionally biased region" description="Low complexity" evidence="1">
    <location>
        <begin position="33"/>
        <end position="49"/>
    </location>
</feature>
<name>A0A0E9NQ84_SAICN</name>
<dbReference type="EMBL" id="BACD03000058">
    <property type="protein sequence ID" value="GAO52032.1"/>
    <property type="molecule type" value="Genomic_DNA"/>
</dbReference>
<dbReference type="AlphaFoldDB" id="A0A0E9NQ84"/>
<dbReference type="InterPro" id="IPR057402">
    <property type="entry name" value="AIM3_BBC1_C"/>
</dbReference>
<feature type="compositionally biased region" description="Pro residues" evidence="1">
    <location>
        <begin position="195"/>
        <end position="210"/>
    </location>
</feature>
<accession>A0A0E9NQ84</accession>
<sequence length="565" mass="60608">MGSRSLQEDMSLLRRPNDMIQALLAGAPPPPSRAGSASSSVSTSSERPAYQTRQSPAPPPVPSRTTAAGAIRDDVGSKTTSTAPPGQNAAVDDLASRFSKSLSPSTKSRFQTMVVSNGLDAAAKSQPSGSMQGKALGAVGGLYKKNPEMGNKLINKGVETYQKNPEAANRFVANATGQKPPFPVRTPFKETPTESPAPVPPQRKMPPIPPKRNDLKAPAPAPKPKLNIPLRAPLPTPSPRLEIPERTLSASPAPPVPHASKPRPNLATKPSSGPTTPAPTPAPAPVLKPGVLSMYAGHQSAHDLDLQLHTGWFASNPPGTPPVLQSMAGKFHHTMAASAQGMRGRMEWTLVMALQYTTDLSRTWIRVKWLENDPAGTARAEQRHEGPPPLLSREYLVQSSEYYGPQVVEWCQSRIGTQVSRGECWDVANEALKAVAAECPEAPCMTSAGTVHGHPIYETTDRGEIWAADNVIRPGDVLQFLTAQFEVREGSGRVVMRSTAGAPDHTSVVTRYDPNTGICEVLEQNVGGVRKVQKGTVHLRSRVAGEVRAYRPIRADWAGRLEAKW</sequence>
<feature type="domain" description="BBC1/AIM3 cysteine proteinase-fold" evidence="2">
    <location>
        <begin position="381"/>
        <end position="560"/>
    </location>
</feature>
<dbReference type="STRING" id="698492.A0A0E9NQ84"/>
<feature type="region of interest" description="Disordered" evidence="1">
    <location>
        <begin position="1"/>
        <end position="91"/>
    </location>
</feature>
<feature type="compositionally biased region" description="Pro residues" evidence="1">
    <location>
        <begin position="276"/>
        <end position="285"/>
    </location>
</feature>
<reference evidence="3 4" key="2">
    <citation type="journal article" date="2014" name="J. Gen. Appl. Microbiol.">
        <title>The early diverging ascomycetous budding yeast Saitoella complicata has three histone deacetylases belonging to the Clr6, Hos2, and Rpd3 lineages.</title>
        <authorList>
            <person name="Nishida H."/>
            <person name="Matsumoto T."/>
            <person name="Kondo S."/>
            <person name="Hamamoto M."/>
            <person name="Yoshikawa H."/>
        </authorList>
    </citation>
    <scope>NUCLEOTIDE SEQUENCE [LARGE SCALE GENOMIC DNA]</scope>
    <source>
        <strain evidence="3 4">NRRL Y-17804</strain>
    </source>
</reference>
<evidence type="ECO:0000259" key="2">
    <source>
        <dbReference type="Pfam" id="PF25459"/>
    </source>
</evidence>
<protein>
    <recommendedName>
        <fullName evidence="2">BBC1/AIM3 cysteine proteinase-fold domain-containing protein</fullName>
    </recommendedName>
</protein>
<keyword evidence="4" id="KW-1185">Reference proteome</keyword>
<evidence type="ECO:0000313" key="4">
    <source>
        <dbReference type="Proteomes" id="UP000033140"/>
    </source>
</evidence>